<feature type="region of interest" description="Disordered" evidence="1">
    <location>
        <begin position="1"/>
        <end position="35"/>
    </location>
</feature>
<gene>
    <name evidence="2" type="primary">Acey_s0116.g570</name>
    <name evidence="2" type="ORF">Y032_0116g570</name>
</gene>
<dbReference type="EMBL" id="JARK01001452">
    <property type="protein sequence ID" value="EYC00339.1"/>
    <property type="molecule type" value="Genomic_DNA"/>
</dbReference>
<accession>A0A016TBH6</accession>
<keyword evidence="3" id="KW-1185">Reference proteome</keyword>
<name>A0A016TBH6_9BILA</name>
<evidence type="ECO:0000313" key="2">
    <source>
        <dbReference type="EMBL" id="EYC00339.1"/>
    </source>
</evidence>
<evidence type="ECO:0000256" key="1">
    <source>
        <dbReference type="SAM" id="MobiDB-lite"/>
    </source>
</evidence>
<proteinExistence type="predicted"/>
<evidence type="ECO:0000313" key="3">
    <source>
        <dbReference type="Proteomes" id="UP000024635"/>
    </source>
</evidence>
<comment type="caution">
    <text evidence="2">The sequence shown here is derived from an EMBL/GenBank/DDBJ whole genome shotgun (WGS) entry which is preliminary data.</text>
</comment>
<sequence length="73" mass="7951">MLSADSAFSIGGPTSFLDPQSDMRAAQETATTGHLWAAQRRRDPAPVAAPQCQDLLLCSVYYAAWEPREHSNS</sequence>
<reference evidence="3" key="1">
    <citation type="journal article" date="2015" name="Nat. Genet.">
        <title>The genome and transcriptome of the zoonotic hookworm Ancylostoma ceylanicum identify infection-specific gene families.</title>
        <authorList>
            <person name="Schwarz E.M."/>
            <person name="Hu Y."/>
            <person name="Antoshechkin I."/>
            <person name="Miller M.M."/>
            <person name="Sternberg P.W."/>
            <person name="Aroian R.V."/>
        </authorList>
    </citation>
    <scope>NUCLEOTIDE SEQUENCE</scope>
    <source>
        <strain evidence="3">HY135</strain>
    </source>
</reference>
<dbReference type="Proteomes" id="UP000024635">
    <property type="component" value="Unassembled WGS sequence"/>
</dbReference>
<protein>
    <submittedName>
        <fullName evidence="2">Uncharacterized protein</fullName>
    </submittedName>
</protein>
<organism evidence="2 3">
    <name type="scientific">Ancylostoma ceylanicum</name>
    <dbReference type="NCBI Taxonomy" id="53326"/>
    <lineage>
        <taxon>Eukaryota</taxon>
        <taxon>Metazoa</taxon>
        <taxon>Ecdysozoa</taxon>
        <taxon>Nematoda</taxon>
        <taxon>Chromadorea</taxon>
        <taxon>Rhabditida</taxon>
        <taxon>Rhabditina</taxon>
        <taxon>Rhabditomorpha</taxon>
        <taxon>Strongyloidea</taxon>
        <taxon>Ancylostomatidae</taxon>
        <taxon>Ancylostomatinae</taxon>
        <taxon>Ancylostoma</taxon>
    </lineage>
</organism>
<dbReference type="AlphaFoldDB" id="A0A016TBH6"/>